<name>A0A0K0DIA0_ANGCA</name>
<comment type="similarity">
    <text evidence="1">Belongs to the nematode receptor-like protein srb family.</text>
</comment>
<evidence type="ECO:0000256" key="1">
    <source>
        <dbReference type="ARBA" id="ARBA00006860"/>
    </source>
</evidence>
<dbReference type="GO" id="GO:0016020">
    <property type="term" value="C:membrane"/>
    <property type="evidence" value="ECO:0007669"/>
    <property type="project" value="InterPro"/>
</dbReference>
<organism evidence="3 4">
    <name type="scientific">Angiostrongylus cantonensis</name>
    <name type="common">Rat lungworm</name>
    <dbReference type="NCBI Taxonomy" id="6313"/>
    <lineage>
        <taxon>Eukaryota</taxon>
        <taxon>Metazoa</taxon>
        <taxon>Ecdysozoa</taxon>
        <taxon>Nematoda</taxon>
        <taxon>Chromadorea</taxon>
        <taxon>Rhabditida</taxon>
        <taxon>Rhabditina</taxon>
        <taxon>Rhabditomorpha</taxon>
        <taxon>Strongyloidea</taxon>
        <taxon>Metastrongylidae</taxon>
        <taxon>Angiostrongylus</taxon>
    </lineage>
</organism>
<keyword evidence="3" id="KW-1185">Reference proteome</keyword>
<protein>
    <submittedName>
        <fullName evidence="4">G_PROTEIN_RECEP_F1_2 domain-containing protein</fullName>
    </submittedName>
</protein>
<dbReference type="InterPro" id="IPR002184">
    <property type="entry name" value="7TM_GPCR_serpentine_rcpt_Srb"/>
</dbReference>
<dbReference type="PANTHER" id="PTHR31216">
    <property type="entry name" value="SERPENTINE RECEPTOR CLASS BETA-1-RELATED-RELATED"/>
    <property type="match status" value="1"/>
</dbReference>
<dbReference type="AlphaFoldDB" id="A0A0K0DIA0"/>
<reference evidence="4" key="2">
    <citation type="submission" date="2017-02" db="UniProtKB">
        <authorList>
            <consortium name="WormBaseParasite"/>
        </authorList>
    </citation>
    <scope>IDENTIFICATION</scope>
</reference>
<dbReference type="GO" id="GO:0007606">
    <property type="term" value="P:sensory perception of chemical stimulus"/>
    <property type="evidence" value="ECO:0007669"/>
    <property type="project" value="InterPro"/>
</dbReference>
<dbReference type="GO" id="GO:0004888">
    <property type="term" value="F:transmembrane signaling receptor activity"/>
    <property type="evidence" value="ECO:0007669"/>
    <property type="project" value="InterPro"/>
</dbReference>
<reference evidence="3" key="1">
    <citation type="submission" date="2012-09" db="EMBL/GenBank/DDBJ databases">
        <authorList>
            <person name="Martin A.A."/>
        </authorList>
    </citation>
    <scope>NUCLEOTIDE SEQUENCE</scope>
</reference>
<feature type="transmembrane region" description="Helical" evidence="2">
    <location>
        <begin position="35"/>
        <end position="55"/>
    </location>
</feature>
<dbReference type="Proteomes" id="UP000035642">
    <property type="component" value="Unassembled WGS sequence"/>
</dbReference>
<sequence>MCFIIFYEASGILVRVFGPGLFSKRLYTSVRHMCYVNPIFTIVLPIYSILILKYYRSNRDSNIRSVVMMESRGAAGTRNYEEAIGKAWQFNQQP</sequence>
<evidence type="ECO:0000313" key="4">
    <source>
        <dbReference type="WBParaSite" id="ACAC_0001099901-mRNA-1"/>
    </source>
</evidence>
<keyword evidence="2" id="KW-0472">Membrane</keyword>
<proteinExistence type="inferred from homology"/>
<dbReference type="PANTHER" id="PTHR31216:SF12">
    <property type="entry name" value="SERPENTINE RECEPTOR CLASS BETA-1-RELATED"/>
    <property type="match status" value="1"/>
</dbReference>
<evidence type="ECO:0000313" key="3">
    <source>
        <dbReference type="Proteomes" id="UP000035642"/>
    </source>
</evidence>
<keyword evidence="2" id="KW-1133">Transmembrane helix</keyword>
<dbReference type="WBParaSite" id="ACAC_0001099901-mRNA-1">
    <property type="protein sequence ID" value="ACAC_0001099901-mRNA-1"/>
    <property type="gene ID" value="ACAC_0001099901"/>
</dbReference>
<accession>A0A0K0DIA0</accession>
<keyword evidence="2" id="KW-0812">Transmembrane</keyword>
<evidence type="ECO:0000256" key="2">
    <source>
        <dbReference type="SAM" id="Phobius"/>
    </source>
</evidence>
<dbReference type="STRING" id="6313.A0A0K0DIA0"/>